<evidence type="ECO:0000256" key="4">
    <source>
        <dbReference type="PROSITE-ProRule" id="PRU01161"/>
    </source>
</evidence>
<reference evidence="6 7" key="1">
    <citation type="submission" date="2019-08" db="EMBL/GenBank/DDBJ databases">
        <title>Five species of Acinetobacter isolated from floral nectar and animal pollinators.</title>
        <authorList>
            <person name="Hendry T.A."/>
        </authorList>
    </citation>
    <scope>NUCLEOTIDE SEQUENCE [LARGE SCALE GENOMIC DNA]</scope>
    <source>
        <strain evidence="6 7">MD18.27</strain>
    </source>
</reference>
<keyword evidence="3 4" id="KW-0443">Lipid metabolism</keyword>
<dbReference type="RefSeq" id="WP_325774655.1">
    <property type="nucleotide sequence ID" value="NZ_VTDN01000002.1"/>
</dbReference>
<dbReference type="PROSITE" id="PS51635">
    <property type="entry name" value="PNPLA"/>
    <property type="match status" value="1"/>
</dbReference>
<evidence type="ECO:0000256" key="3">
    <source>
        <dbReference type="ARBA" id="ARBA00023098"/>
    </source>
</evidence>
<dbReference type="Pfam" id="PF01734">
    <property type="entry name" value="Patatin"/>
    <property type="match status" value="1"/>
</dbReference>
<dbReference type="Proteomes" id="UP001339883">
    <property type="component" value="Unassembled WGS sequence"/>
</dbReference>
<evidence type="ECO:0000256" key="1">
    <source>
        <dbReference type="ARBA" id="ARBA00022801"/>
    </source>
</evidence>
<accession>A0ABU6DRK2</accession>
<protein>
    <submittedName>
        <fullName evidence="6">DUF3336 domain-containing protein</fullName>
    </submittedName>
</protein>
<proteinExistence type="predicted"/>
<dbReference type="InterPro" id="IPR016035">
    <property type="entry name" value="Acyl_Trfase/lysoPLipase"/>
</dbReference>
<evidence type="ECO:0000313" key="7">
    <source>
        <dbReference type="Proteomes" id="UP001339883"/>
    </source>
</evidence>
<comment type="caution">
    <text evidence="6">The sequence shown here is derived from an EMBL/GenBank/DDBJ whole genome shotgun (WGS) entry which is preliminary data.</text>
</comment>
<gene>
    <name evidence="6" type="ORF">I2F25_03240</name>
</gene>
<sequence length="495" mass="56504">MLKLLSKHASNFQQTYKIKRLEQQLAHANSYAEWQEIAHQLDQTSGIQLWKEDNNSIYFDSEVITHRLFLLKKYKRQGRVKDLISILHEGLTYDIANICHPMLFVVSYLGTKTIIEDYIHTVNESLKFIADVSEDLLSLDEKIAFFELCKIAYGQPALMFSGGATLGLFHSGVCKALKENDLLPNVLSGSSAGAIMTAMLGTLDSDRFNALSTGDQFYSQVFQFKSLKTLLKDPSGFTDVNYLKRFLQEHLGDLTFAEAHQKSGLDINIAVAPYNASQNPRVLNRYTSPDLLVWSAVLASCAVPILFSPIELVAKRHDGQHVPFMKHTRWVDGSVRSDFPQEKIARLYNINYSIASQANPHVVPFMQSDVERYRQDLLSWPERIVRRQGKVFAKGVMDFTRERVGAVPQVRRILDHGYGIVDQYYYGDINIIGKYNLRHYGYLLQNPTPEIFKKLQKEGERATWPKLSMIEIYARIGKTLTQIYADLMNQKTNVS</sequence>
<evidence type="ECO:0000313" key="6">
    <source>
        <dbReference type="EMBL" id="MEB5476076.1"/>
    </source>
</evidence>
<comment type="caution">
    <text evidence="4">Lacks conserved residue(s) required for the propagation of feature annotation.</text>
</comment>
<feature type="active site" description="Nucleophile" evidence="4">
    <location>
        <position position="191"/>
    </location>
</feature>
<evidence type="ECO:0000256" key="2">
    <source>
        <dbReference type="ARBA" id="ARBA00022963"/>
    </source>
</evidence>
<dbReference type="PANTHER" id="PTHR14226:SF10">
    <property type="entry name" value="TRIACYLGLYCEROL LIPASE 4-RELATED"/>
    <property type="match status" value="1"/>
</dbReference>
<dbReference type="Pfam" id="PF11815">
    <property type="entry name" value="DUF3336"/>
    <property type="match status" value="1"/>
</dbReference>
<name>A0ABU6DRK2_9GAMM</name>
<organism evidence="6 7">
    <name type="scientific">Acinetobacter pollinis</name>
    <dbReference type="NCBI Taxonomy" id="2605270"/>
    <lineage>
        <taxon>Bacteria</taxon>
        <taxon>Pseudomonadati</taxon>
        <taxon>Pseudomonadota</taxon>
        <taxon>Gammaproteobacteria</taxon>
        <taxon>Moraxellales</taxon>
        <taxon>Moraxellaceae</taxon>
        <taxon>Acinetobacter</taxon>
    </lineage>
</organism>
<evidence type="ECO:0000259" key="5">
    <source>
        <dbReference type="PROSITE" id="PS51635"/>
    </source>
</evidence>
<dbReference type="InterPro" id="IPR002641">
    <property type="entry name" value="PNPLA_dom"/>
</dbReference>
<keyword evidence="7" id="KW-1185">Reference proteome</keyword>
<dbReference type="InterPro" id="IPR021771">
    <property type="entry name" value="Triacylglycerol_lipase_N"/>
</dbReference>
<keyword evidence="2 4" id="KW-0442">Lipid degradation</keyword>
<feature type="short sequence motif" description="GXSXG" evidence="4">
    <location>
        <begin position="189"/>
        <end position="193"/>
    </location>
</feature>
<dbReference type="Gene3D" id="3.40.1090.10">
    <property type="entry name" value="Cytosolic phospholipase A2 catalytic domain"/>
    <property type="match status" value="1"/>
</dbReference>
<dbReference type="SUPFAM" id="SSF52151">
    <property type="entry name" value="FabD/lysophospholipase-like"/>
    <property type="match status" value="1"/>
</dbReference>
<feature type="active site" description="Proton acceptor" evidence="4">
    <location>
        <position position="332"/>
    </location>
</feature>
<dbReference type="PANTHER" id="PTHR14226">
    <property type="entry name" value="NEUROPATHY TARGET ESTERASE/SWISS CHEESE D.MELANOGASTER"/>
    <property type="match status" value="1"/>
</dbReference>
<dbReference type="CDD" id="cd07206">
    <property type="entry name" value="Pat_TGL3-4-5_SDP1"/>
    <property type="match status" value="1"/>
</dbReference>
<keyword evidence="1 4" id="KW-0378">Hydrolase</keyword>
<feature type="domain" description="PNPLA" evidence="5">
    <location>
        <begin position="158"/>
        <end position="345"/>
    </location>
</feature>
<dbReference type="InterPro" id="IPR050301">
    <property type="entry name" value="NTE"/>
</dbReference>
<dbReference type="EMBL" id="VTDN01000002">
    <property type="protein sequence ID" value="MEB5476076.1"/>
    <property type="molecule type" value="Genomic_DNA"/>
</dbReference>